<dbReference type="STRING" id="41997.RV16_GL002266"/>
<evidence type="ECO:0000313" key="3">
    <source>
        <dbReference type="Proteomes" id="UP000014136"/>
    </source>
</evidence>
<dbReference type="Pfam" id="PF14506">
    <property type="entry name" value="CppA_N"/>
    <property type="match status" value="1"/>
</dbReference>
<dbReference type="AlphaFoldDB" id="S0NUU1"/>
<dbReference type="HOGENOM" id="CLU_083569_0_0_9"/>
<sequence>MSGFNLGTTTELATVAIRVKDRDKMIDFYRDLIGFVLKGEENALAIMGTIEDKSEALWLEESPRAQDYFGAVKKLQHLVLRVGHVAELGDMYARLKKADYPLTVSFHETEVRIGLMDPEENQLEIYTQTNEAITQEAALLATSTGEYLHLSADTHFEHIHLNVSDMTEEATFLHEVLGLENKKQTYHLNAQSFHVGLNLAESDAIDVESHEILGLEFLKFFISEETILALEKHLIDLQKEFFIDKKKSILTIYDAIGIEWWFVRH</sequence>
<keyword evidence="3" id="KW-1185">Reference proteome</keyword>
<dbReference type="PANTHER" id="PTHR43279">
    <property type="entry name" value="CATECHOL-2,3-DIOXYGENASE"/>
    <property type="match status" value="1"/>
</dbReference>
<protein>
    <recommendedName>
        <fullName evidence="1">VOC domain-containing protein</fullName>
    </recommendedName>
</protein>
<dbReference type="InterPro" id="IPR029068">
    <property type="entry name" value="Glyas_Bleomycin-R_OHBP_Dase"/>
</dbReference>
<dbReference type="OrthoDB" id="9792626at2"/>
<dbReference type="Proteomes" id="UP000014136">
    <property type="component" value="Unassembled WGS sequence"/>
</dbReference>
<dbReference type="InterPro" id="IPR032703">
    <property type="entry name" value="CppA_C"/>
</dbReference>
<evidence type="ECO:0000313" key="2">
    <source>
        <dbReference type="EMBL" id="EOT30445.1"/>
    </source>
</evidence>
<dbReference type="PATRIC" id="fig|1139996.3.peg.138"/>
<name>S0NUU1_9ENTE</name>
<comment type="caution">
    <text evidence="2">The sequence shown here is derived from an EMBL/GenBank/DDBJ whole genome shotgun (WGS) entry which is preliminary data.</text>
</comment>
<dbReference type="InterPro" id="IPR037523">
    <property type="entry name" value="VOC_core"/>
</dbReference>
<dbReference type="Gene3D" id="3.10.180.10">
    <property type="entry name" value="2,3-Dihydroxybiphenyl 1,2-Dioxygenase, domain 1"/>
    <property type="match status" value="2"/>
</dbReference>
<dbReference type="EMBL" id="AHYT01000001">
    <property type="protein sequence ID" value="EOT30445.1"/>
    <property type="molecule type" value="Genomic_DNA"/>
</dbReference>
<dbReference type="Pfam" id="PF14507">
    <property type="entry name" value="CppA_C"/>
    <property type="match status" value="1"/>
</dbReference>
<dbReference type="RefSeq" id="WP_016173960.1">
    <property type="nucleotide sequence ID" value="NZ_KE136389.1"/>
</dbReference>
<evidence type="ECO:0000259" key="1">
    <source>
        <dbReference type="PROSITE" id="PS51819"/>
    </source>
</evidence>
<accession>S0NUU1</accession>
<dbReference type="SUPFAM" id="SSF54593">
    <property type="entry name" value="Glyoxalase/Bleomycin resistance protein/Dihydroxybiphenyl dioxygenase"/>
    <property type="match status" value="1"/>
</dbReference>
<dbReference type="InterPro" id="IPR032702">
    <property type="entry name" value="CppA_N"/>
</dbReference>
<organism evidence="2 3">
    <name type="scientific">Enterococcus saccharolyticus subsp. saccharolyticus ATCC 43076</name>
    <dbReference type="NCBI Taxonomy" id="1139996"/>
    <lineage>
        <taxon>Bacteria</taxon>
        <taxon>Bacillati</taxon>
        <taxon>Bacillota</taxon>
        <taxon>Bacilli</taxon>
        <taxon>Lactobacillales</taxon>
        <taxon>Enterococcaceae</taxon>
        <taxon>Enterococcus</taxon>
    </lineage>
</organism>
<reference evidence="2 3" key="1">
    <citation type="submission" date="2013-03" db="EMBL/GenBank/DDBJ databases">
        <title>The Genome Sequence of Enterococcus saccharolyticus ATCC_43076 (Illumina only assembly).</title>
        <authorList>
            <consortium name="The Broad Institute Genomics Platform"/>
            <consortium name="The Broad Institute Genome Sequencing Center for Infectious Disease"/>
            <person name="Earl A."/>
            <person name="Russ C."/>
            <person name="Gilmore M."/>
            <person name="Surin D."/>
            <person name="Walker B."/>
            <person name="Young S."/>
            <person name="Zeng Q."/>
            <person name="Gargeya S."/>
            <person name="Fitzgerald M."/>
            <person name="Haas B."/>
            <person name="Abouelleil A."/>
            <person name="Allen A.W."/>
            <person name="Alvarado L."/>
            <person name="Arachchi H.M."/>
            <person name="Berlin A.M."/>
            <person name="Chapman S.B."/>
            <person name="Gainer-Dewar J."/>
            <person name="Goldberg J."/>
            <person name="Griggs A."/>
            <person name="Gujja S."/>
            <person name="Hansen M."/>
            <person name="Howarth C."/>
            <person name="Imamovic A."/>
            <person name="Ireland A."/>
            <person name="Larimer J."/>
            <person name="McCowan C."/>
            <person name="Murphy C."/>
            <person name="Pearson M."/>
            <person name="Poon T.W."/>
            <person name="Priest M."/>
            <person name="Roberts A."/>
            <person name="Saif S."/>
            <person name="Shea T."/>
            <person name="Sisk P."/>
            <person name="Sykes S."/>
            <person name="Wortman J."/>
            <person name="Nusbaum C."/>
            <person name="Birren B."/>
        </authorList>
    </citation>
    <scope>NUCLEOTIDE SEQUENCE [LARGE SCALE GENOMIC DNA]</scope>
    <source>
        <strain evidence="2 3">ATCC 43076</strain>
    </source>
</reference>
<feature type="domain" description="VOC" evidence="1">
    <location>
        <begin position="11"/>
        <end position="128"/>
    </location>
</feature>
<dbReference type="eggNOG" id="COG2514">
    <property type="taxonomic scope" value="Bacteria"/>
</dbReference>
<proteinExistence type="predicted"/>
<dbReference type="PROSITE" id="PS51819">
    <property type="entry name" value="VOC"/>
    <property type="match status" value="1"/>
</dbReference>
<dbReference type="PANTHER" id="PTHR43279:SF1">
    <property type="entry name" value="CATECHOL-2,3-DIOXYGENASE"/>
    <property type="match status" value="1"/>
</dbReference>
<gene>
    <name evidence="2" type="ORF">OMQ_00148</name>
</gene>